<comment type="caution">
    <text evidence="2">The sequence shown here is derived from an EMBL/GenBank/DDBJ whole genome shotgun (WGS) entry which is preliminary data.</text>
</comment>
<feature type="compositionally biased region" description="Polar residues" evidence="1">
    <location>
        <begin position="86"/>
        <end position="96"/>
    </location>
</feature>
<reference evidence="2 3" key="2">
    <citation type="journal article" date="2013" name="Genome Biol. Evol.">
        <title>Genome sequencing of Giardia lamblia genotypes A2 and B isolates (DH and GS) and comparative analysis with the genomes of genotypes A1 and E (WB and Pig).</title>
        <authorList>
            <person name="Adam R.D."/>
            <person name="Dahlstrom E.W."/>
            <person name="Martens C.A."/>
            <person name="Bruno D.P."/>
            <person name="Barbian K.D."/>
            <person name="Ricklefs S.M."/>
            <person name="Hernandez M.M."/>
            <person name="Narla N.P."/>
            <person name="Patel R.B."/>
            <person name="Porcella S.F."/>
            <person name="Nash T.E."/>
        </authorList>
    </citation>
    <scope>NUCLEOTIDE SEQUENCE [LARGE SCALE GENOMIC DNA]</scope>
    <source>
        <strain evidence="2 3">GS</strain>
    </source>
</reference>
<gene>
    <name evidence="2" type="ORF">GSB_154810</name>
</gene>
<accession>V6TPJ0</accession>
<dbReference type="AlphaFoldDB" id="V6TPJ0"/>
<protein>
    <submittedName>
        <fullName evidence="2">Synaptic glycoprotein SC2</fullName>
    </submittedName>
</protein>
<evidence type="ECO:0000313" key="3">
    <source>
        <dbReference type="Proteomes" id="UP000018040"/>
    </source>
</evidence>
<dbReference type="EMBL" id="AHHH01000193">
    <property type="protein sequence ID" value="ESU40636.1"/>
    <property type="molecule type" value="Genomic_DNA"/>
</dbReference>
<name>V6TPJ0_GIAIN</name>
<reference evidence="3" key="1">
    <citation type="submission" date="2012-02" db="EMBL/GenBank/DDBJ databases">
        <title>Genome sequencing of Giardia lamblia Genotypes A2 and B isolates (DH and GS) and comparative analysis with the genomes of Genotypes A1 and E (WB and Pig).</title>
        <authorList>
            <person name="Adam R."/>
            <person name="Dahlstrom E."/>
            <person name="Martens C."/>
            <person name="Bruno D."/>
            <person name="Barbian K."/>
            <person name="Porcella S.F."/>
            <person name="Nash T."/>
        </authorList>
    </citation>
    <scope>NUCLEOTIDE SEQUENCE</scope>
    <source>
        <strain evidence="3">GS</strain>
    </source>
</reference>
<proteinExistence type="predicted"/>
<evidence type="ECO:0000256" key="1">
    <source>
        <dbReference type="SAM" id="MobiDB-lite"/>
    </source>
</evidence>
<evidence type="ECO:0000313" key="2">
    <source>
        <dbReference type="EMBL" id="ESU40636.1"/>
    </source>
</evidence>
<sequence length="138" mass="15270">VSCSFEILVCEHGSHRGSRRGGAQGRCNKRQEHGSDAEERPGVTECRDERVQDGRCTRAPATAHAGPRLEARQTDSDGLTAVAHPSNKTVPASSSRRVLRCPRGPRERRVQGGERRGVCDAQRGGEKRTDSRDMYNRY</sequence>
<feature type="compositionally biased region" description="Basic and acidic residues" evidence="1">
    <location>
        <begin position="29"/>
        <end position="56"/>
    </location>
</feature>
<feature type="compositionally biased region" description="Basic and acidic residues" evidence="1">
    <location>
        <begin position="104"/>
        <end position="138"/>
    </location>
</feature>
<organism evidence="2 3">
    <name type="scientific">Giardia intestinalis</name>
    <name type="common">Giardia lamblia</name>
    <dbReference type="NCBI Taxonomy" id="5741"/>
    <lineage>
        <taxon>Eukaryota</taxon>
        <taxon>Metamonada</taxon>
        <taxon>Diplomonadida</taxon>
        <taxon>Hexamitidae</taxon>
        <taxon>Giardiinae</taxon>
        <taxon>Giardia</taxon>
    </lineage>
</organism>
<feature type="region of interest" description="Disordered" evidence="1">
    <location>
        <begin position="14"/>
        <end position="138"/>
    </location>
</feature>
<dbReference type="Proteomes" id="UP000018040">
    <property type="component" value="Unassembled WGS sequence"/>
</dbReference>
<feature type="non-terminal residue" evidence="2">
    <location>
        <position position="1"/>
    </location>
</feature>